<dbReference type="InterPro" id="IPR036047">
    <property type="entry name" value="F-box-like_dom_sf"/>
</dbReference>
<dbReference type="SUPFAM" id="SSF81383">
    <property type="entry name" value="F-box domain"/>
    <property type="match status" value="1"/>
</dbReference>
<dbReference type="Proteomes" id="UP001566132">
    <property type="component" value="Unassembled WGS sequence"/>
</dbReference>
<organism evidence="3 4">
    <name type="scientific">Hypothenemus hampei</name>
    <name type="common">Coffee berry borer</name>
    <dbReference type="NCBI Taxonomy" id="57062"/>
    <lineage>
        <taxon>Eukaryota</taxon>
        <taxon>Metazoa</taxon>
        <taxon>Ecdysozoa</taxon>
        <taxon>Arthropoda</taxon>
        <taxon>Hexapoda</taxon>
        <taxon>Insecta</taxon>
        <taxon>Pterygota</taxon>
        <taxon>Neoptera</taxon>
        <taxon>Endopterygota</taxon>
        <taxon>Coleoptera</taxon>
        <taxon>Polyphaga</taxon>
        <taxon>Cucujiformia</taxon>
        <taxon>Curculionidae</taxon>
        <taxon>Scolytinae</taxon>
        <taxon>Hypothenemus</taxon>
    </lineage>
</organism>
<dbReference type="EMBL" id="JBDJPC010000001">
    <property type="protein sequence ID" value="KAL1516618.1"/>
    <property type="molecule type" value="Genomic_DNA"/>
</dbReference>
<comment type="caution">
    <text evidence="3">The sequence shown here is derived from an EMBL/GenBank/DDBJ whole genome shotgun (WGS) entry which is preliminary data.</text>
</comment>
<evidence type="ECO:0000313" key="3">
    <source>
        <dbReference type="EMBL" id="KAL1516618.1"/>
    </source>
</evidence>
<evidence type="ECO:0000259" key="2">
    <source>
        <dbReference type="PROSITE" id="PS50181"/>
    </source>
</evidence>
<feature type="domain" description="F-box" evidence="2">
    <location>
        <begin position="6"/>
        <end position="54"/>
    </location>
</feature>
<evidence type="ECO:0000256" key="1">
    <source>
        <dbReference type="SAM" id="Coils"/>
    </source>
</evidence>
<feature type="coiled-coil region" evidence="1">
    <location>
        <begin position="227"/>
        <end position="292"/>
    </location>
</feature>
<dbReference type="CDD" id="cd22100">
    <property type="entry name" value="F-box_FBXO28"/>
    <property type="match status" value="1"/>
</dbReference>
<dbReference type="AlphaFoldDB" id="A0ABD1FF41"/>
<sequence length="451" mass="51851">MSLTQESFLLLLPEVALENIFYFLSYDEVAKNRLVCRKFNEIGSKLLSRGFIQLEKRHATIYKRVKSALPRRESERRSHPLARHSDILQAVETRLSMLNMTYMRYIESGVVCFIPGKVLDETKSILDLVESNKSPPRTHQLLQELRDLSSMAIEHFDEHILPKCRDQLELRSGVMYKDLATKQAPRILLQSSPIPNTLSSELRKVKKIAKTHKHHISYLTQNSQRLSLKLRKQNAKLRIQMAKLREQDRKLQEQNAKILEQDAALTEIKKHMEDWEQKYKDLTAELVRARDEILLKTSPSTSSLLSIQRACENSNAHVPFKTNIKPRVAHILPKGYLGMDLERKRKSTLCTELPLKRNRSPSAPTCGSFHKINKNIDVSVIQDQSYFEGSEMSKSASCSSRSLDSENNQETSPDSLKAFLFDNLLSNPLKNRNLKRKLTEDGDVPPPVKKV</sequence>
<dbReference type="InterPro" id="IPR001810">
    <property type="entry name" value="F-box_dom"/>
</dbReference>
<dbReference type="PANTHER" id="PTHR13252">
    <property type="entry name" value="F-BOX ONLY PROTEIN 28"/>
    <property type="match status" value="1"/>
</dbReference>
<keyword evidence="1" id="KW-0175">Coiled coil</keyword>
<dbReference type="PANTHER" id="PTHR13252:SF9">
    <property type="entry name" value="F-BOX ONLY PROTEIN 28"/>
    <property type="match status" value="1"/>
</dbReference>
<evidence type="ECO:0000313" key="4">
    <source>
        <dbReference type="Proteomes" id="UP001566132"/>
    </source>
</evidence>
<name>A0ABD1FF41_HYPHA</name>
<protein>
    <recommendedName>
        <fullName evidence="2">F-box domain-containing protein</fullName>
    </recommendedName>
</protein>
<reference evidence="3 4" key="1">
    <citation type="submission" date="2024-05" db="EMBL/GenBank/DDBJ databases">
        <title>Genetic variation in Jamaican populations of the coffee berry borer (Hypothenemus hampei).</title>
        <authorList>
            <person name="Errbii M."/>
            <person name="Myrie A."/>
        </authorList>
    </citation>
    <scope>NUCLEOTIDE SEQUENCE [LARGE SCALE GENOMIC DNA]</scope>
    <source>
        <strain evidence="3">JA-Hopewell-2020-01-JO</strain>
        <tissue evidence="3">Whole body</tissue>
    </source>
</reference>
<gene>
    <name evidence="3" type="ORF">ABEB36_000506</name>
</gene>
<dbReference type="PROSITE" id="PS50181">
    <property type="entry name" value="FBOX"/>
    <property type="match status" value="1"/>
</dbReference>
<keyword evidence="4" id="KW-1185">Reference proteome</keyword>
<dbReference type="InterPro" id="IPR039719">
    <property type="entry name" value="FBXO28"/>
</dbReference>
<proteinExistence type="predicted"/>
<accession>A0ABD1FF41</accession>